<reference evidence="2" key="3">
    <citation type="submission" date="2021-06" db="EMBL/GenBank/DDBJ databases">
        <title>Chromosome-level genome assembly for S. haematobium.</title>
        <authorList>
            <person name="Stroehlein A.J."/>
        </authorList>
    </citation>
    <scope>NUCLEOTIDE SEQUENCE</scope>
</reference>
<evidence type="ECO:0000259" key="1">
    <source>
        <dbReference type="SMART" id="SM00065"/>
    </source>
</evidence>
<evidence type="ECO:0000313" key="3">
    <source>
        <dbReference type="Proteomes" id="UP000471633"/>
    </source>
</evidence>
<dbReference type="AlphaFoldDB" id="A0A922LMG4"/>
<protein>
    <submittedName>
        <fullName evidence="2">cGMP-specific 3',5'-cyclic phosphodiesterase</fullName>
    </submittedName>
</protein>
<dbReference type="CTD" id="75577001"/>
<proteinExistence type="predicted"/>
<gene>
    <name evidence="2" type="primary">PDE5A_3</name>
    <name evidence="2" type="ORF">MS3_00002746</name>
</gene>
<dbReference type="SMART" id="SM00065">
    <property type="entry name" value="GAF"/>
    <property type="match status" value="1"/>
</dbReference>
<reference evidence="2" key="1">
    <citation type="journal article" date="2012" name="Nat. Genet.">
        <title>Whole-genome sequence of Schistosoma haematobium.</title>
        <authorList>
            <person name="Young N.D."/>
            <person name="Jex A.R."/>
            <person name="Li B."/>
            <person name="Liu S."/>
            <person name="Yang L."/>
            <person name="Xiong Z."/>
            <person name="Li Y."/>
            <person name="Cantacessi C."/>
            <person name="Hall R.S."/>
            <person name="Xu X."/>
            <person name="Chen F."/>
            <person name="Wu X."/>
            <person name="Zerlotini A."/>
            <person name="Oliveira G."/>
            <person name="Hofmann A."/>
            <person name="Zhang G."/>
            <person name="Fang X."/>
            <person name="Kang Y."/>
            <person name="Campbell B.E."/>
            <person name="Loukas A."/>
            <person name="Ranganathan S."/>
            <person name="Rollinson D."/>
            <person name="Rinaldi G."/>
            <person name="Brindley P.J."/>
            <person name="Yang H."/>
            <person name="Wang J."/>
            <person name="Wang J."/>
            <person name="Gasser R.B."/>
        </authorList>
    </citation>
    <scope>NUCLEOTIDE SEQUENCE</scope>
</reference>
<feature type="domain" description="GAF" evidence="1">
    <location>
        <begin position="174"/>
        <end position="362"/>
    </location>
</feature>
<evidence type="ECO:0000313" key="2">
    <source>
        <dbReference type="EMBL" id="KAH9589816.1"/>
    </source>
</evidence>
<accession>A0A922LMG4</accession>
<comment type="caution">
    <text evidence="2">The sequence shown here is derived from an EMBL/GenBank/DDBJ whole genome shotgun (WGS) entry which is preliminary data.</text>
</comment>
<keyword evidence="3" id="KW-1185">Reference proteome</keyword>
<reference evidence="2" key="4">
    <citation type="journal article" date="2022" name="PLoS Pathog.">
        <title>Chromosome-level genome of Schistosoma haematobium underpins genome-wide explorations of molecular variation.</title>
        <authorList>
            <person name="Stroehlein A.J."/>
            <person name="Korhonen P.K."/>
            <person name="Lee V.V."/>
            <person name="Ralph S.A."/>
            <person name="Mentink-Kane M."/>
            <person name="You H."/>
            <person name="McManus D.P."/>
            <person name="Tchuente L.T."/>
            <person name="Stothard J.R."/>
            <person name="Kaur P."/>
            <person name="Dudchenko O."/>
            <person name="Aiden E.L."/>
            <person name="Yang B."/>
            <person name="Yang H."/>
            <person name="Emery A.M."/>
            <person name="Webster B.L."/>
            <person name="Brindley P.J."/>
            <person name="Rollinson D."/>
            <person name="Chang B.C.H."/>
            <person name="Gasser R.B."/>
            <person name="Young N.D."/>
        </authorList>
    </citation>
    <scope>NUCLEOTIDE SEQUENCE</scope>
</reference>
<dbReference type="EMBL" id="AMPZ03000002">
    <property type="protein sequence ID" value="KAH9589816.1"/>
    <property type="molecule type" value="Genomic_DNA"/>
</dbReference>
<dbReference type="Pfam" id="PF01590">
    <property type="entry name" value="GAF"/>
    <property type="match status" value="1"/>
</dbReference>
<dbReference type="InterPro" id="IPR029016">
    <property type="entry name" value="GAF-like_dom_sf"/>
</dbReference>
<dbReference type="GeneID" id="75577001"/>
<dbReference type="Gene3D" id="3.30.450.40">
    <property type="match status" value="2"/>
</dbReference>
<name>A0A922LMG4_SCHHA</name>
<dbReference type="KEGG" id="shx:MS3_00002746"/>
<sequence length="443" mass="49781">MSGFVKMCELCGGQISEQSEFSFEDMITNWLDENPEFAFKYFVKSASSSMVEAWANGHNHSESDGLFDNSINVLDEHNDKNNDKISVNTSLSLPIRKISSQDLELTHDKRILSSNEDGKPTFINSVFFPSPATEHIDLNASPARQTVPSPSRPTHPTERDLISELALDICHELDVTSLCFKIVQNVCRLINADRGSFFLVEKSRSTGEDVLVSKLFDITSECILDDVLQRCSSNHIIVPFNVGVTGYVARTGDYANIPDAYADPRFDDSVDRVTGYKTRCLLCMPIKNVDGKVLGVALVINKTVPSDQHHDQGINSVQPSSCESEPIRKHASFTEEDVKIFQSYVTFCGIGLHNAQIYEQSRLETYRNQVLLELARIIFSEQLDITRLIYSVLSHTICLLQCQRCQLLLVKTTSSMSSYSSIDEIKRYADCVSIQKVFFKICH</sequence>
<dbReference type="Proteomes" id="UP000471633">
    <property type="component" value="Unassembled WGS sequence"/>
</dbReference>
<dbReference type="InterPro" id="IPR003018">
    <property type="entry name" value="GAF"/>
</dbReference>
<organism evidence="2 3">
    <name type="scientific">Schistosoma haematobium</name>
    <name type="common">Blood fluke</name>
    <dbReference type="NCBI Taxonomy" id="6185"/>
    <lineage>
        <taxon>Eukaryota</taxon>
        <taxon>Metazoa</taxon>
        <taxon>Spiralia</taxon>
        <taxon>Lophotrochozoa</taxon>
        <taxon>Platyhelminthes</taxon>
        <taxon>Trematoda</taxon>
        <taxon>Digenea</taxon>
        <taxon>Strigeidida</taxon>
        <taxon>Schistosomatoidea</taxon>
        <taxon>Schistosomatidae</taxon>
        <taxon>Schistosoma</taxon>
    </lineage>
</organism>
<reference evidence="2" key="2">
    <citation type="journal article" date="2019" name="Gigascience">
        <title>High-quality Schistosoma haematobium genome achieved by single-molecule and long-range sequencing.</title>
        <authorList>
            <person name="Stroehlein A.J."/>
            <person name="Korhonen P.K."/>
            <person name="Chong T.M."/>
            <person name="Lim Y.L."/>
            <person name="Chan K.G."/>
            <person name="Webster B."/>
            <person name="Rollinson D."/>
            <person name="Brindley P.J."/>
            <person name="Gasser R.B."/>
            <person name="Young N.D."/>
        </authorList>
    </citation>
    <scope>NUCLEOTIDE SEQUENCE</scope>
</reference>
<dbReference type="RefSeq" id="XP_051070352.1">
    <property type="nucleotide sequence ID" value="XM_051210370.1"/>
</dbReference>
<dbReference type="SUPFAM" id="SSF55781">
    <property type="entry name" value="GAF domain-like"/>
    <property type="match status" value="1"/>
</dbReference>